<evidence type="ECO:0000256" key="2">
    <source>
        <dbReference type="SAM" id="MobiDB-lite"/>
    </source>
</evidence>
<dbReference type="Proteomes" id="UP000694251">
    <property type="component" value="Chromosome 2"/>
</dbReference>
<feature type="region of interest" description="Disordered" evidence="2">
    <location>
        <begin position="291"/>
        <end position="314"/>
    </location>
</feature>
<keyword evidence="1" id="KW-0479">Metal-binding</keyword>
<protein>
    <submittedName>
        <fullName evidence="4">Zinc finger C2H2-type</fullName>
    </submittedName>
</protein>
<feature type="domain" description="C2H2-type" evidence="3">
    <location>
        <begin position="244"/>
        <end position="271"/>
    </location>
</feature>
<dbReference type="GO" id="GO:0008270">
    <property type="term" value="F:zinc ion binding"/>
    <property type="evidence" value="ECO:0007669"/>
    <property type="project" value="UniProtKB-KW"/>
</dbReference>
<dbReference type="OrthoDB" id="824947at2759"/>
<accession>A0A8T2FY56</accession>
<sequence>MSSMPNKFNPHCDDNNRGFSSIQMNQNSQMVHSRFITSDHTNHGDLFSSSPSFSCFHNSHASSSSFGFQNSHVENHMMKRNIISDDNYFSITNNPHFTRVSFTQTITNKFTAIVPTNTLDAVQYDAQRVERAMNPKTNIWNPIFSPPNTFDKQCEFLNPKPLNVIFPSQNSAYPQHLDMFSLSSKHNHDQRVLQDGRSMKKILKPTIFFEATTDYIESQENEKSNNDHNDGRTHSLPYEKYGPYTCPKCNGVFDTSQKFAAHMSSHYKNETSEEREHRIRAKNKRKFCKLNREINGEPQKTKQEDVANNSEKNDDKTFQHLVVVKEELV</sequence>
<keyword evidence="1" id="KW-0863">Zinc-finger</keyword>
<name>A0A8T2FY56_ARASU</name>
<evidence type="ECO:0000259" key="3">
    <source>
        <dbReference type="PROSITE" id="PS50157"/>
    </source>
</evidence>
<keyword evidence="5" id="KW-1185">Reference proteome</keyword>
<dbReference type="EMBL" id="JAEFBJ010000002">
    <property type="protein sequence ID" value="KAG7640917.1"/>
    <property type="molecule type" value="Genomic_DNA"/>
</dbReference>
<feature type="region of interest" description="Disordered" evidence="2">
    <location>
        <begin position="1"/>
        <end position="21"/>
    </location>
</feature>
<dbReference type="InterPro" id="IPR013087">
    <property type="entry name" value="Znf_C2H2_type"/>
</dbReference>
<evidence type="ECO:0000313" key="4">
    <source>
        <dbReference type="EMBL" id="KAG7640917.1"/>
    </source>
</evidence>
<dbReference type="PROSITE" id="PS00028">
    <property type="entry name" value="ZINC_FINGER_C2H2_1"/>
    <property type="match status" value="1"/>
</dbReference>
<proteinExistence type="predicted"/>
<keyword evidence="1" id="KW-0862">Zinc</keyword>
<organism evidence="4 5">
    <name type="scientific">Arabidopsis suecica</name>
    <name type="common">Swedish thale-cress</name>
    <name type="synonym">Cardaminopsis suecica</name>
    <dbReference type="NCBI Taxonomy" id="45249"/>
    <lineage>
        <taxon>Eukaryota</taxon>
        <taxon>Viridiplantae</taxon>
        <taxon>Streptophyta</taxon>
        <taxon>Embryophyta</taxon>
        <taxon>Tracheophyta</taxon>
        <taxon>Spermatophyta</taxon>
        <taxon>Magnoliopsida</taxon>
        <taxon>eudicotyledons</taxon>
        <taxon>Gunneridae</taxon>
        <taxon>Pentapetalae</taxon>
        <taxon>rosids</taxon>
        <taxon>malvids</taxon>
        <taxon>Brassicales</taxon>
        <taxon>Brassicaceae</taxon>
        <taxon>Camelineae</taxon>
        <taxon>Arabidopsis</taxon>
    </lineage>
</organism>
<comment type="caution">
    <text evidence="4">The sequence shown here is derived from an EMBL/GenBank/DDBJ whole genome shotgun (WGS) entry which is preliminary data.</text>
</comment>
<gene>
    <name evidence="4" type="ORF">ISN44_As02g009600</name>
</gene>
<evidence type="ECO:0000313" key="5">
    <source>
        <dbReference type="Proteomes" id="UP000694251"/>
    </source>
</evidence>
<reference evidence="4 5" key="1">
    <citation type="submission" date="2020-12" db="EMBL/GenBank/DDBJ databases">
        <title>Concerted genomic and epigenomic changes stabilize Arabidopsis allopolyploids.</title>
        <authorList>
            <person name="Chen Z."/>
        </authorList>
    </citation>
    <scope>NUCLEOTIDE SEQUENCE [LARGE SCALE GENOMIC DNA]</scope>
    <source>
        <strain evidence="4">As9502</strain>
        <tissue evidence="4">Leaf</tissue>
    </source>
</reference>
<dbReference type="SMART" id="SM00355">
    <property type="entry name" value="ZnF_C2H2"/>
    <property type="match status" value="1"/>
</dbReference>
<dbReference type="AlphaFoldDB" id="A0A8T2FY56"/>
<dbReference type="PROSITE" id="PS50157">
    <property type="entry name" value="ZINC_FINGER_C2H2_2"/>
    <property type="match status" value="1"/>
</dbReference>
<evidence type="ECO:0000256" key="1">
    <source>
        <dbReference type="PROSITE-ProRule" id="PRU00042"/>
    </source>
</evidence>